<organism evidence="3 4">
    <name type="scientific">Paracraurococcus ruber</name>
    <dbReference type="NCBI Taxonomy" id="77675"/>
    <lineage>
        <taxon>Bacteria</taxon>
        <taxon>Pseudomonadati</taxon>
        <taxon>Pseudomonadota</taxon>
        <taxon>Alphaproteobacteria</taxon>
        <taxon>Acetobacterales</taxon>
        <taxon>Roseomonadaceae</taxon>
        <taxon>Paracraurococcus</taxon>
    </lineage>
</organism>
<comment type="similarity">
    <text evidence="1 2">Belongs to the arylamine N-acetyltransferase family.</text>
</comment>
<evidence type="ECO:0000256" key="1">
    <source>
        <dbReference type="ARBA" id="ARBA00006547"/>
    </source>
</evidence>
<comment type="caution">
    <text evidence="3">The sequence shown here is derived from an EMBL/GenBank/DDBJ whole genome shotgun (WGS) entry which is preliminary data.</text>
</comment>
<protein>
    <recommendedName>
        <fullName evidence="5">Arylamine N-acetyltransferase</fullName>
    </recommendedName>
</protein>
<dbReference type="Pfam" id="PF00797">
    <property type="entry name" value="Acetyltransf_2"/>
    <property type="match status" value="1"/>
</dbReference>
<dbReference type="Proteomes" id="UP000697995">
    <property type="component" value="Unassembled WGS sequence"/>
</dbReference>
<dbReference type="PANTHER" id="PTHR11786">
    <property type="entry name" value="N-HYDROXYARYLAMINE O-ACETYLTRANSFERASE"/>
    <property type="match status" value="1"/>
</dbReference>
<dbReference type="RefSeq" id="WP_158292491.1">
    <property type="nucleotide sequence ID" value="NZ_NRSG01000617.1"/>
</dbReference>
<evidence type="ECO:0008006" key="5">
    <source>
        <dbReference type="Google" id="ProtNLM"/>
    </source>
</evidence>
<reference evidence="3 4" key="1">
    <citation type="journal article" date="2020" name="Microorganisms">
        <title>Osmotic Adaptation and Compatible Solute Biosynthesis of Phototrophic Bacteria as Revealed from Genome Analyses.</title>
        <authorList>
            <person name="Imhoff J.F."/>
            <person name="Rahn T."/>
            <person name="Kunzel S."/>
            <person name="Keller A."/>
            <person name="Neulinger S.C."/>
        </authorList>
    </citation>
    <scope>NUCLEOTIDE SEQUENCE [LARGE SCALE GENOMIC DNA]</scope>
    <source>
        <strain evidence="3 4">DSM 15382</strain>
    </source>
</reference>
<dbReference type="InterPro" id="IPR038765">
    <property type="entry name" value="Papain-like_cys_pep_sf"/>
</dbReference>
<dbReference type="Gene3D" id="2.40.128.150">
    <property type="entry name" value="Cysteine proteinases"/>
    <property type="match status" value="1"/>
</dbReference>
<evidence type="ECO:0000313" key="3">
    <source>
        <dbReference type="EMBL" id="MBK1662570.1"/>
    </source>
</evidence>
<evidence type="ECO:0000256" key="2">
    <source>
        <dbReference type="RuleBase" id="RU003452"/>
    </source>
</evidence>
<gene>
    <name evidence="3" type="ORF">CKO45_30810</name>
</gene>
<dbReference type="PRINTS" id="PR01543">
    <property type="entry name" value="ANATRNSFRASE"/>
</dbReference>
<keyword evidence="4" id="KW-1185">Reference proteome</keyword>
<dbReference type="InterPro" id="IPR001447">
    <property type="entry name" value="Arylamine_N-AcTrfase"/>
</dbReference>
<dbReference type="SUPFAM" id="SSF54001">
    <property type="entry name" value="Cysteine proteinases"/>
    <property type="match status" value="1"/>
</dbReference>
<dbReference type="EMBL" id="NRSG01000617">
    <property type="protein sequence ID" value="MBK1662570.1"/>
    <property type="molecule type" value="Genomic_DNA"/>
</dbReference>
<name>A0ABS1D885_9PROT</name>
<dbReference type="PANTHER" id="PTHR11786:SF0">
    <property type="entry name" value="ARYLAMINE N-ACETYLTRANSFERASE 4-RELATED"/>
    <property type="match status" value="1"/>
</dbReference>
<proteinExistence type="inferred from homology"/>
<dbReference type="Gene3D" id="3.30.2140.10">
    <property type="entry name" value="Arylamine N-acetyltransferase"/>
    <property type="match status" value="1"/>
</dbReference>
<evidence type="ECO:0000313" key="4">
    <source>
        <dbReference type="Proteomes" id="UP000697995"/>
    </source>
</evidence>
<sequence length="279" mass="29372">MTEAFDLPAYLGRIGWSGPLRPGLPLLRDLVARHAAAIPFEGIEALLGRTPALDPAALQAKLVQGGRGGWCFEQNSLLLLALRALGLAPRRLLARVRYGVPPGTPVPRTHLALQLELPEGPHLLDVGFGGLLPTAPLALRPGVVQPTPHGEFRLLQEAGGWLLQAAAGGDWLDLYLLGPEPQEPADIDAANWLVANRPGGLFTANLVASLAPPGRRLMLLNHRLTERTAGGAEQAALLEGPALGAALRDRLGIRLGPADRAALEAAMAADRPGRLAAMP</sequence>
<accession>A0ABS1D885</accession>